<reference evidence="1 2" key="1">
    <citation type="submission" date="2023-04" db="EMBL/GenBank/DDBJ databases">
        <authorList>
            <person name="Hsu D."/>
        </authorList>
    </citation>
    <scope>NUCLEOTIDE SEQUENCE [LARGE SCALE GENOMIC DNA]</scope>
    <source>
        <strain evidence="1 2">MK1</strain>
    </source>
</reference>
<proteinExistence type="predicted"/>
<evidence type="ECO:0000313" key="1">
    <source>
        <dbReference type="EMBL" id="WRO22012.1"/>
    </source>
</evidence>
<organism evidence="1 2">
    <name type="scientific">Metallumcola ferriviriculae</name>
    <dbReference type="NCBI Taxonomy" id="3039180"/>
    <lineage>
        <taxon>Bacteria</taxon>
        <taxon>Bacillati</taxon>
        <taxon>Bacillota</taxon>
        <taxon>Clostridia</taxon>
        <taxon>Neomoorellales</taxon>
        <taxon>Desulfitibacteraceae</taxon>
        <taxon>Metallumcola</taxon>
    </lineage>
</organism>
<gene>
    <name evidence="1" type="primary">spoIIR</name>
    <name evidence="1" type="ORF">MFMK1_001833</name>
</gene>
<dbReference type="KEGG" id="dbc:MFMK1_001833"/>
<dbReference type="NCBIfam" id="TIGR02837">
    <property type="entry name" value="spore_II_R"/>
    <property type="match status" value="1"/>
</dbReference>
<sequence length="207" mass="23061">MGRRILLLLGIAALTSLLVLALQPENVTATHDQLVRFHVIANSDTEADQQLKRDVRDEILKRFGGLLSEAISVEQVQSLILNNLSEIESVAQQEVRRQGYSYSVEALLGEFDFPVKSYGSITLPAGRYQALRVVIGEGSGENWWCILFPPLCFVDISNSLAKDVSQDVLPAFTGGKNQKNIKVRFKVLELLKGNGQHRLSRKEVKTK</sequence>
<accession>A0AAU0UP94</accession>
<dbReference type="Proteomes" id="UP001329915">
    <property type="component" value="Chromosome"/>
</dbReference>
<protein>
    <submittedName>
        <fullName evidence="1">Stage II sporulation protein R</fullName>
    </submittedName>
</protein>
<name>A0AAU0UP94_9FIRM</name>
<dbReference type="AlphaFoldDB" id="A0AAU0UP94"/>
<dbReference type="InterPro" id="IPR014202">
    <property type="entry name" value="Spore_II_R"/>
</dbReference>
<dbReference type="Pfam" id="PF09551">
    <property type="entry name" value="Spore_II_R"/>
    <property type="match status" value="1"/>
</dbReference>
<keyword evidence="2" id="KW-1185">Reference proteome</keyword>
<dbReference type="RefSeq" id="WP_366924831.1">
    <property type="nucleotide sequence ID" value="NZ_CP121694.1"/>
</dbReference>
<evidence type="ECO:0000313" key="2">
    <source>
        <dbReference type="Proteomes" id="UP001329915"/>
    </source>
</evidence>
<dbReference type="EMBL" id="CP121694">
    <property type="protein sequence ID" value="WRO22012.1"/>
    <property type="molecule type" value="Genomic_DNA"/>
</dbReference>